<keyword evidence="1" id="KW-0805">Transcription regulation</keyword>
<keyword evidence="7" id="KW-1185">Reference proteome</keyword>
<dbReference type="InterPro" id="IPR018490">
    <property type="entry name" value="cNMP-bd_dom_sf"/>
</dbReference>
<evidence type="ECO:0000313" key="6">
    <source>
        <dbReference type="EMBL" id="TDD83981.1"/>
    </source>
</evidence>
<protein>
    <submittedName>
        <fullName evidence="6">Crp/Fnr family transcriptional regulator</fullName>
    </submittedName>
</protein>
<dbReference type="InterPro" id="IPR014710">
    <property type="entry name" value="RmlC-like_jellyroll"/>
</dbReference>
<dbReference type="InterPro" id="IPR036390">
    <property type="entry name" value="WH_DNA-bd_sf"/>
</dbReference>
<dbReference type="InterPro" id="IPR000595">
    <property type="entry name" value="cNMP-bd_dom"/>
</dbReference>
<dbReference type="GO" id="GO:0003677">
    <property type="term" value="F:DNA binding"/>
    <property type="evidence" value="ECO:0007669"/>
    <property type="project" value="UniProtKB-KW"/>
</dbReference>
<feature type="domain" description="Cyclic nucleotide-binding" evidence="5">
    <location>
        <begin position="43"/>
        <end position="142"/>
    </location>
</feature>
<evidence type="ECO:0000256" key="3">
    <source>
        <dbReference type="ARBA" id="ARBA00023163"/>
    </source>
</evidence>
<dbReference type="Pfam" id="PF00027">
    <property type="entry name" value="cNMP_binding"/>
    <property type="match status" value="1"/>
</dbReference>
<gene>
    <name evidence="6" type="ORF">E1202_24200</name>
</gene>
<proteinExistence type="predicted"/>
<dbReference type="InterPro" id="IPR012318">
    <property type="entry name" value="HTH_CRP"/>
</dbReference>
<dbReference type="SMART" id="SM00419">
    <property type="entry name" value="HTH_CRP"/>
    <property type="match status" value="1"/>
</dbReference>
<accession>A0A4R5BCT4</accession>
<dbReference type="Proteomes" id="UP000294723">
    <property type="component" value="Unassembled WGS sequence"/>
</dbReference>
<dbReference type="AlphaFoldDB" id="A0A4R5BCT4"/>
<evidence type="ECO:0000256" key="1">
    <source>
        <dbReference type="ARBA" id="ARBA00023015"/>
    </source>
</evidence>
<feature type="region of interest" description="Disordered" evidence="4">
    <location>
        <begin position="1"/>
        <end position="34"/>
    </location>
</feature>
<dbReference type="Pfam" id="PF13545">
    <property type="entry name" value="HTH_Crp_2"/>
    <property type="match status" value="1"/>
</dbReference>
<dbReference type="Gene3D" id="2.60.120.10">
    <property type="entry name" value="Jelly Rolls"/>
    <property type="match status" value="1"/>
</dbReference>
<comment type="caution">
    <text evidence="6">The sequence shown here is derived from an EMBL/GenBank/DDBJ whole genome shotgun (WGS) entry which is preliminary data.</text>
</comment>
<name>A0A4R5BCT4_9PSEU</name>
<organism evidence="6 7">
    <name type="scientific">Saccharopolyspora karakumensis</name>
    <dbReference type="NCBI Taxonomy" id="2530386"/>
    <lineage>
        <taxon>Bacteria</taxon>
        <taxon>Bacillati</taxon>
        <taxon>Actinomycetota</taxon>
        <taxon>Actinomycetes</taxon>
        <taxon>Pseudonocardiales</taxon>
        <taxon>Pseudonocardiaceae</taxon>
        <taxon>Saccharopolyspora</taxon>
    </lineage>
</organism>
<sequence length="252" mass="27545">MSETPSRATGEPAPSARSHDPTTGPSAAYPAPHRDPLSGTCSFIDQQLRAALRVLAPKLRHHKLSPGDRIFSVGARVGAISIIERGLVALRSPGSATLMLLRESGIVGDVEVMTEIRAEKEATALLDTDIIRLPGDEFRWLIQRYPEFALRWSDAMACRMAGYERRLLDMLAGDLRAQVSSLLLHEFADSDVTHLTHQMIAELLGVQRTSISRVVSQLAHHEIVESGYAHMRLRDRAALARAALGYSAGGHT</sequence>
<dbReference type="RefSeq" id="WP_132685434.1">
    <property type="nucleotide sequence ID" value="NZ_SMLA01000048.1"/>
</dbReference>
<evidence type="ECO:0000256" key="2">
    <source>
        <dbReference type="ARBA" id="ARBA00023125"/>
    </source>
</evidence>
<evidence type="ECO:0000256" key="4">
    <source>
        <dbReference type="SAM" id="MobiDB-lite"/>
    </source>
</evidence>
<evidence type="ECO:0000259" key="5">
    <source>
        <dbReference type="PROSITE" id="PS50042"/>
    </source>
</evidence>
<reference evidence="6 7" key="1">
    <citation type="submission" date="2019-03" db="EMBL/GenBank/DDBJ databases">
        <title>Draft genome sequences of novel Actinobacteria.</title>
        <authorList>
            <person name="Sahin N."/>
            <person name="Ay H."/>
            <person name="Saygin H."/>
        </authorList>
    </citation>
    <scope>NUCLEOTIDE SEQUENCE [LARGE SCALE GENOMIC DNA]</scope>
    <source>
        <strain evidence="6 7">5K548</strain>
    </source>
</reference>
<dbReference type="SUPFAM" id="SSF51206">
    <property type="entry name" value="cAMP-binding domain-like"/>
    <property type="match status" value="1"/>
</dbReference>
<evidence type="ECO:0000313" key="7">
    <source>
        <dbReference type="Proteomes" id="UP000294723"/>
    </source>
</evidence>
<dbReference type="PROSITE" id="PS50042">
    <property type="entry name" value="CNMP_BINDING_3"/>
    <property type="match status" value="1"/>
</dbReference>
<dbReference type="CDD" id="cd00038">
    <property type="entry name" value="CAP_ED"/>
    <property type="match status" value="1"/>
</dbReference>
<dbReference type="EMBL" id="SMLA01000048">
    <property type="protein sequence ID" value="TDD83981.1"/>
    <property type="molecule type" value="Genomic_DNA"/>
</dbReference>
<dbReference type="SUPFAM" id="SSF46785">
    <property type="entry name" value="Winged helix' DNA-binding domain"/>
    <property type="match status" value="1"/>
</dbReference>
<keyword evidence="2" id="KW-0238">DNA-binding</keyword>
<dbReference type="GO" id="GO:0006355">
    <property type="term" value="P:regulation of DNA-templated transcription"/>
    <property type="evidence" value="ECO:0007669"/>
    <property type="project" value="InterPro"/>
</dbReference>
<keyword evidence="3" id="KW-0804">Transcription</keyword>